<name>A0AAW2XPX3_9LAMI</name>
<dbReference type="PANTHER" id="PTHR33116">
    <property type="entry name" value="REVERSE TRANSCRIPTASE ZINC-BINDING DOMAIN-CONTAINING PROTEIN-RELATED-RELATED"/>
    <property type="match status" value="1"/>
</dbReference>
<evidence type="ECO:0000313" key="2">
    <source>
        <dbReference type="EMBL" id="KAL0455645.1"/>
    </source>
</evidence>
<dbReference type="Pfam" id="PF13966">
    <property type="entry name" value="zf-RVT"/>
    <property type="match status" value="1"/>
</dbReference>
<dbReference type="AlphaFoldDB" id="A0AAW2XPX3"/>
<reference evidence="2" key="1">
    <citation type="submission" date="2020-06" db="EMBL/GenBank/DDBJ databases">
        <authorList>
            <person name="Li T."/>
            <person name="Hu X."/>
            <person name="Zhang T."/>
            <person name="Song X."/>
            <person name="Zhang H."/>
            <person name="Dai N."/>
            <person name="Sheng W."/>
            <person name="Hou X."/>
            <person name="Wei L."/>
        </authorList>
    </citation>
    <scope>NUCLEOTIDE SEQUENCE</scope>
    <source>
        <strain evidence="2">KEN1</strain>
        <tissue evidence="2">Leaf</tissue>
    </source>
</reference>
<reference evidence="2" key="2">
    <citation type="journal article" date="2024" name="Plant">
        <title>Genomic evolution and insights into agronomic trait innovations of Sesamum species.</title>
        <authorList>
            <person name="Miao H."/>
            <person name="Wang L."/>
            <person name="Qu L."/>
            <person name="Liu H."/>
            <person name="Sun Y."/>
            <person name="Le M."/>
            <person name="Wang Q."/>
            <person name="Wei S."/>
            <person name="Zheng Y."/>
            <person name="Lin W."/>
            <person name="Duan Y."/>
            <person name="Cao H."/>
            <person name="Xiong S."/>
            <person name="Wang X."/>
            <person name="Wei L."/>
            <person name="Li C."/>
            <person name="Ma Q."/>
            <person name="Ju M."/>
            <person name="Zhao R."/>
            <person name="Li G."/>
            <person name="Mu C."/>
            <person name="Tian Q."/>
            <person name="Mei H."/>
            <person name="Zhang T."/>
            <person name="Gao T."/>
            <person name="Zhang H."/>
        </authorList>
    </citation>
    <scope>NUCLEOTIDE SEQUENCE</scope>
    <source>
        <strain evidence="2">KEN1</strain>
    </source>
</reference>
<accession>A0AAW2XPX3</accession>
<proteinExistence type="predicted"/>
<dbReference type="InterPro" id="IPR026960">
    <property type="entry name" value="RVT-Znf"/>
</dbReference>
<gene>
    <name evidence="2" type="ORF">Slati_0903700</name>
</gene>
<protein>
    <submittedName>
        <fullName evidence="2">Mitochondrial protein</fullName>
    </submittedName>
</protein>
<dbReference type="EMBL" id="JACGWN010000003">
    <property type="protein sequence ID" value="KAL0455645.1"/>
    <property type="molecule type" value="Genomic_DNA"/>
</dbReference>
<sequence>MIEEVLFVIEPRVTSEINTSLAEPFIAAEVKQAIFAMFPFKSPGPDGCGKEGSSAGGGCPTQAPRVSHLLFADDTLILCGAEEEQIDEIRRILAMYERVSGQMVEMKRWLASRLGVRMVDSHDSYLGLPAIAGRSRRALFQNIRDRFWTRISGWNEKLLSQAGKSVLIKVVLQSLSTYAMSCFRLPHYLINEFESAAAALWWHNRGEKRVHWVAWKKLCHPKKMGGIEFRNMKAFNRALLAKKGWRLLSHSDSLLSKVLKTRYYPNTSFLEASMGTRLSLTWRSILGARDVVAKGCNRQDDGGQNDGSVAWRFWRWLWGAAVPPRVKVLIWKFCYEAVPTMENLSRRRADVETQCALCEAPMESIRHILLECHVAQLVWALSNIP</sequence>
<organism evidence="2">
    <name type="scientific">Sesamum latifolium</name>
    <dbReference type="NCBI Taxonomy" id="2727402"/>
    <lineage>
        <taxon>Eukaryota</taxon>
        <taxon>Viridiplantae</taxon>
        <taxon>Streptophyta</taxon>
        <taxon>Embryophyta</taxon>
        <taxon>Tracheophyta</taxon>
        <taxon>Spermatophyta</taxon>
        <taxon>Magnoliopsida</taxon>
        <taxon>eudicotyledons</taxon>
        <taxon>Gunneridae</taxon>
        <taxon>Pentapetalae</taxon>
        <taxon>asterids</taxon>
        <taxon>lamiids</taxon>
        <taxon>Lamiales</taxon>
        <taxon>Pedaliaceae</taxon>
        <taxon>Sesamum</taxon>
    </lineage>
</organism>
<evidence type="ECO:0000259" key="1">
    <source>
        <dbReference type="Pfam" id="PF13966"/>
    </source>
</evidence>
<feature type="domain" description="Reverse transcriptase zinc-binding" evidence="1">
    <location>
        <begin position="312"/>
        <end position="379"/>
    </location>
</feature>
<dbReference type="PANTHER" id="PTHR33116:SF86">
    <property type="entry name" value="REVERSE TRANSCRIPTASE DOMAIN-CONTAINING PROTEIN"/>
    <property type="match status" value="1"/>
</dbReference>
<comment type="caution">
    <text evidence="2">The sequence shown here is derived from an EMBL/GenBank/DDBJ whole genome shotgun (WGS) entry which is preliminary data.</text>
</comment>